<keyword evidence="2 7" id="KW-0812">Transmembrane</keyword>
<evidence type="ECO:0000256" key="5">
    <source>
        <dbReference type="ARBA" id="ARBA00038359"/>
    </source>
</evidence>
<dbReference type="Proteomes" id="UP000012174">
    <property type="component" value="Unassembled WGS sequence"/>
</dbReference>
<evidence type="ECO:0000256" key="7">
    <source>
        <dbReference type="SAM" id="Phobius"/>
    </source>
</evidence>
<keyword evidence="10" id="KW-1185">Reference proteome</keyword>
<dbReference type="InterPro" id="IPR052337">
    <property type="entry name" value="SAT4-like"/>
</dbReference>
<feature type="compositionally biased region" description="Basic and acidic residues" evidence="6">
    <location>
        <begin position="247"/>
        <end position="258"/>
    </location>
</feature>
<feature type="region of interest" description="Disordered" evidence="6">
    <location>
        <begin position="229"/>
        <end position="306"/>
    </location>
</feature>
<evidence type="ECO:0000313" key="10">
    <source>
        <dbReference type="Proteomes" id="UP000012174"/>
    </source>
</evidence>
<gene>
    <name evidence="9" type="ORF">UCREL1_9004</name>
</gene>
<evidence type="ECO:0000256" key="6">
    <source>
        <dbReference type="SAM" id="MobiDB-lite"/>
    </source>
</evidence>
<feature type="compositionally biased region" description="Basic and acidic residues" evidence="6">
    <location>
        <begin position="292"/>
        <end position="306"/>
    </location>
</feature>
<dbReference type="PANTHER" id="PTHR33048:SF31">
    <property type="entry name" value="INTEGRAL MEMBRANE PROTEIN"/>
    <property type="match status" value="1"/>
</dbReference>
<name>M7TBK2_EUTLA</name>
<sequence>MELEAVNYGIGATVMEPGFDMLKAAMYFTVAQIVYILTTGISKLGVALVLFRLADRSDLRAARLLLLITIAIICIVSLVSALIYALQCRPLSVAWGVGTGTCMSATTLANTGIVLSVVDMTMSWFYALLPIHMLSKAQLPTKLKVSVLLLLGLGGVSSIATIIRLKYVIEVTQIQSNGGGLASESIIETTLQATLYSISEIGLSIFAASLTALRPLLKKVPCFSDISTGGRSGSKPFGSRSAFGNSGRDKGSAYRLDDMNVPDDDSQKDIVPKASRNNIQKQTRIEFSYANEDPKKVDQGGDREQW</sequence>
<keyword evidence="4 7" id="KW-0472">Membrane</keyword>
<dbReference type="OMA" id="IIFCAME"/>
<evidence type="ECO:0000259" key="8">
    <source>
        <dbReference type="Pfam" id="PF20684"/>
    </source>
</evidence>
<comment type="subcellular location">
    <subcellularLocation>
        <location evidence="1">Membrane</location>
        <topology evidence="1">Multi-pass membrane protein</topology>
    </subcellularLocation>
</comment>
<dbReference type="KEGG" id="ela:UCREL1_9004"/>
<dbReference type="OrthoDB" id="3897607at2759"/>
<evidence type="ECO:0000256" key="2">
    <source>
        <dbReference type="ARBA" id="ARBA00022692"/>
    </source>
</evidence>
<keyword evidence="3 7" id="KW-1133">Transmembrane helix</keyword>
<feature type="transmembrane region" description="Helical" evidence="7">
    <location>
        <begin position="25"/>
        <end position="51"/>
    </location>
</feature>
<dbReference type="AlphaFoldDB" id="M7TBK2"/>
<dbReference type="GO" id="GO:0016020">
    <property type="term" value="C:membrane"/>
    <property type="evidence" value="ECO:0007669"/>
    <property type="project" value="UniProtKB-SubCell"/>
</dbReference>
<dbReference type="InterPro" id="IPR049326">
    <property type="entry name" value="Rhodopsin_dom_fungi"/>
</dbReference>
<evidence type="ECO:0000256" key="4">
    <source>
        <dbReference type="ARBA" id="ARBA00023136"/>
    </source>
</evidence>
<reference evidence="10" key="1">
    <citation type="journal article" date="2013" name="Genome Announc.">
        <title>Draft genome sequence of the grapevine dieback fungus Eutypa lata UCR-EL1.</title>
        <authorList>
            <person name="Blanco-Ulate B."/>
            <person name="Rolshausen P.E."/>
            <person name="Cantu D."/>
        </authorList>
    </citation>
    <scope>NUCLEOTIDE SEQUENCE [LARGE SCALE GENOMIC DNA]</scope>
    <source>
        <strain evidence="10">UCR-EL1</strain>
    </source>
</reference>
<dbReference type="PANTHER" id="PTHR33048">
    <property type="entry name" value="PTH11-LIKE INTEGRAL MEMBRANE PROTEIN (AFU_ORTHOLOGUE AFUA_5G11245)"/>
    <property type="match status" value="1"/>
</dbReference>
<feature type="transmembrane region" description="Helical" evidence="7">
    <location>
        <begin position="107"/>
        <end position="131"/>
    </location>
</feature>
<organism evidence="9 10">
    <name type="scientific">Eutypa lata (strain UCR-EL1)</name>
    <name type="common">Grapevine dieback disease fungus</name>
    <name type="synonym">Eutypa armeniacae</name>
    <dbReference type="NCBI Taxonomy" id="1287681"/>
    <lineage>
        <taxon>Eukaryota</taxon>
        <taxon>Fungi</taxon>
        <taxon>Dikarya</taxon>
        <taxon>Ascomycota</taxon>
        <taxon>Pezizomycotina</taxon>
        <taxon>Sordariomycetes</taxon>
        <taxon>Xylariomycetidae</taxon>
        <taxon>Xylariales</taxon>
        <taxon>Diatrypaceae</taxon>
        <taxon>Eutypa</taxon>
    </lineage>
</organism>
<evidence type="ECO:0000313" key="9">
    <source>
        <dbReference type="EMBL" id="EMR64040.1"/>
    </source>
</evidence>
<dbReference type="EMBL" id="KB707126">
    <property type="protein sequence ID" value="EMR64040.1"/>
    <property type="molecule type" value="Genomic_DNA"/>
</dbReference>
<feature type="transmembrane region" description="Helical" evidence="7">
    <location>
        <begin position="63"/>
        <end position="87"/>
    </location>
</feature>
<evidence type="ECO:0000256" key="3">
    <source>
        <dbReference type="ARBA" id="ARBA00022989"/>
    </source>
</evidence>
<comment type="similarity">
    <text evidence="5">Belongs to the SAT4 family.</text>
</comment>
<feature type="transmembrane region" description="Helical" evidence="7">
    <location>
        <begin position="143"/>
        <end position="163"/>
    </location>
</feature>
<dbReference type="eggNOG" id="ENOG502RSIA">
    <property type="taxonomic scope" value="Eukaryota"/>
</dbReference>
<dbReference type="HOGENOM" id="CLU_028200_23_0_1"/>
<dbReference type="Pfam" id="PF20684">
    <property type="entry name" value="Fung_rhodopsin"/>
    <property type="match status" value="1"/>
</dbReference>
<feature type="domain" description="Rhodopsin" evidence="8">
    <location>
        <begin position="5"/>
        <end position="219"/>
    </location>
</feature>
<protein>
    <submittedName>
        <fullName evidence="9">Putative integral membrane protein</fullName>
    </submittedName>
</protein>
<accession>M7TBK2</accession>
<proteinExistence type="inferred from homology"/>
<evidence type="ECO:0000256" key="1">
    <source>
        <dbReference type="ARBA" id="ARBA00004141"/>
    </source>
</evidence>